<name>A0A9X3CIN6_9VIBR</name>
<keyword evidence="3" id="KW-1185">Reference proteome</keyword>
<gene>
    <name evidence="2" type="ORF">MD483_22375</name>
</gene>
<proteinExistence type="predicted"/>
<reference evidence="2" key="1">
    <citation type="submission" date="2022-02" db="EMBL/GenBank/DDBJ databases">
        <title>Vibrio sp. nov., a new bacterium isolated from Bohai sea, China.</title>
        <authorList>
            <person name="Yuan Y."/>
        </authorList>
    </citation>
    <scope>NUCLEOTIDE SEQUENCE</scope>
    <source>
        <strain evidence="2">DBSS07</strain>
    </source>
</reference>
<dbReference type="Pfam" id="PF13503">
    <property type="entry name" value="DUF4123"/>
    <property type="match status" value="1"/>
</dbReference>
<sequence>FLYPPYDELVSVSPRLVKATPEVQHWFLGLNQYQRGYFFSSNGSLSDIAESLRRLIMAEMPEGNTGFLRFADSHVAYVLLDTQCAMLWQPLNRVWLHQADEWQTLENPFVIPPETHNQTLKITDEQWRRLSLIPWQNALPNILVAHMQRWYPERSHQIPDLRGWVCTHMETAHAKGFETEQDLLYYFNILGYVGEEALLNNTYPSLTQLIEQPSLHTPSQRIAQAAILAEQIANQSRES</sequence>
<dbReference type="EMBL" id="JAKRRX010000280">
    <property type="protein sequence ID" value="MCW8336557.1"/>
    <property type="molecule type" value="Genomic_DNA"/>
</dbReference>
<dbReference type="AlphaFoldDB" id="A0A9X3CIN6"/>
<dbReference type="RefSeq" id="WP_265689643.1">
    <property type="nucleotide sequence ID" value="NZ_JAKRRX010000280.1"/>
</dbReference>
<accession>A0A9X3CIN6</accession>
<evidence type="ECO:0000313" key="3">
    <source>
        <dbReference type="Proteomes" id="UP001155586"/>
    </source>
</evidence>
<evidence type="ECO:0000313" key="2">
    <source>
        <dbReference type="EMBL" id="MCW8336557.1"/>
    </source>
</evidence>
<comment type="caution">
    <text evidence="2">The sequence shown here is derived from an EMBL/GenBank/DDBJ whole genome shotgun (WGS) entry which is preliminary data.</text>
</comment>
<dbReference type="InterPro" id="IPR025391">
    <property type="entry name" value="DUF4123"/>
</dbReference>
<feature type="non-terminal residue" evidence="2">
    <location>
        <position position="1"/>
    </location>
</feature>
<evidence type="ECO:0000259" key="1">
    <source>
        <dbReference type="Pfam" id="PF13503"/>
    </source>
</evidence>
<dbReference type="Proteomes" id="UP001155586">
    <property type="component" value="Unassembled WGS sequence"/>
</dbReference>
<organism evidence="2 3">
    <name type="scientific">Vibrio paucivorans</name>
    <dbReference type="NCBI Taxonomy" id="2829489"/>
    <lineage>
        <taxon>Bacteria</taxon>
        <taxon>Pseudomonadati</taxon>
        <taxon>Pseudomonadota</taxon>
        <taxon>Gammaproteobacteria</taxon>
        <taxon>Vibrionales</taxon>
        <taxon>Vibrionaceae</taxon>
        <taxon>Vibrio</taxon>
    </lineage>
</organism>
<feature type="domain" description="DUF4123" evidence="1">
    <location>
        <begin position="2"/>
        <end position="82"/>
    </location>
</feature>
<protein>
    <submittedName>
        <fullName evidence="2">DUF4123 domain-containing protein</fullName>
    </submittedName>
</protein>